<evidence type="ECO:0000313" key="2">
    <source>
        <dbReference type="Proteomes" id="UP000033047"/>
    </source>
</evidence>
<gene>
    <name evidence="1" type="ORF">HMPREF1535_00438</name>
</gene>
<dbReference type="RefSeq" id="WP_007657427.1">
    <property type="nucleotide sequence ID" value="NZ_KQ033912.1"/>
</dbReference>
<dbReference type="PATRIC" id="fig|927665.4.peg.439"/>
<organism evidence="1 2">
    <name type="scientific">Parabacteroides goldsteinii DSM 19448 = WAL 12034</name>
    <dbReference type="NCBI Taxonomy" id="927665"/>
    <lineage>
        <taxon>Bacteria</taxon>
        <taxon>Pseudomonadati</taxon>
        <taxon>Bacteroidota</taxon>
        <taxon>Bacteroidia</taxon>
        <taxon>Bacteroidales</taxon>
        <taxon>Tannerellaceae</taxon>
        <taxon>Parabacteroides</taxon>
    </lineage>
</organism>
<sequence>MNSAIHLKKQAIRQSYLKPASPPHSFADKLLNDKNMKTKKIIQILLLGLLAYPLYAQQTEIKVSSKVTDVNNETLEGVTSLPCLKSREDSLLFSVNI</sequence>
<dbReference type="GeneID" id="69981653"/>
<name>A0A0F5JQT8_9BACT</name>
<evidence type="ECO:0000313" key="1">
    <source>
        <dbReference type="EMBL" id="KKB60161.1"/>
    </source>
</evidence>
<protein>
    <submittedName>
        <fullName evidence="1">Uncharacterized protein</fullName>
    </submittedName>
</protein>
<accession>A0A0F5JQT8</accession>
<proteinExistence type="predicted"/>
<dbReference type="Proteomes" id="UP000033047">
    <property type="component" value="Unassembled WGS sequence"/>
</dbReference>
<reference evidence="1 2" key="1">
    <citation type="submission" date="2013-04" db="EMBL/GenBank/DDBJ databases">
        <title>The Genome Sequence of Parabacteroides goldsteinii DSM 19448.</title>
        <authorList>
            <consortium name="The Broad Institute Genomics Platform"/>
            <person name="Earl A."/>
            <person name="Ward D."/>
            <person name="Feldgarden M."/>
            <person name="Gevers D."/>
            <person name="Martens E."/>
            <person name="Sakamoto M."/>
            <person name="Benno Y."/>
            <person name="Song Y."/>
            <person name="Liu C."/>
            <person name="Lee J."/>
            <person name="Bolanos M."/>
            <person name="Vaisanen M.L."/>
            <person name="Finegold S.M."/>
            <person name="Walker B."/>
            <person name="Young S."/>
            <person name="Zeng Q."/>
            <person name="Gargeya S."/>
            <person name="Fitzgerald M."/>
            <person name="Haas B."/>
            <person name="Abouelleil A."/>
            <person name="Allen A.W."/>
            <person name="Alvarado L."/>
            <person name="Arachchi H.M."/>
            <person name="Berlin A.M."/>
            <person name="Chapman S.B."/>
            <person name="Gainer-Dewar J."/>
            <person name="Goldberg J."/>
            <person name="Griggs A."/>
            <person name="Gujja S."/>
            <person name="Hansen M."/>
            <person name="Howarth C."/>
            <person name="Imamovic A."/>
            <person name="Ireland A."/>
            <person name="Larimer J."/>
            <person name="McCowan C."/>
            <person name="Murphy C."/>
            <person name="Pearson M."/>
            <person name="Poon T.W."/>
            <person name="Priest M."/>
            <person name="Roberts A."/>
            <person name="Saif S."/>
            <person name="Shea T."/>
            <person name="Sisk P."/>
            <person name="Sykes S."/>
            <person name="Wortman J."/>
            <person name="Nusbaum C."/>
            <person name="Birren B."/>
        </authorList>
    </citation>
    <scope>NUCLEOTIDE SEQUENCE [LARGE SCALE GENOMIC DNA]</scope>
    <source>
        <strain evidence="1 2">DSM 19448</strain>
    </source>
</reference>
<comment type="caution">
    <text evidence="1">The sequence shown here is derived from an EMBL/GenBank/DDBJ whole genome shotgun (WGS) entry which is preliminary data.</text>
</comment>
<dbReference type="EMBL" id="AQHV01000001">
    <property type="protein sequence ID" value="KKB60161.1"/>
    <property type="molecule type" value="Genomic_DNA"/>
</dbReference>
<dbReference type="HOGENOM" id="CLU_2344111_0_0_10"/>
<dbReference type="AlphaFoldDB" id="A0A0F5JQT8"/>